<evidence type="ECO:0000256" key="2">
    <source>
        <dbReference type="ARBA" id="ARBA00022763"/>
    </source>
</evidence>
<dbReference type="InterPro" id="IPR013882">
    <property type="entry name" value="Ctp1_C"/>
</dbReference>
<evidence type="ECO:0000256" key="5">
    <source>
        <dbReference type="SAM" id="MobiDB-lite"/>
    </source>
</evidence>
<evidence type="ECO:0000256" key="3">
    <source>
        <dbReference type="ARBA" id="ARBA00023242"/>
    </source>
</evidence>
<reference evidence="7" key="2">
    <citation type="journal article" date="2023" name="BMC Genomics">
        <title>Pest status, molecular evolution, and epigenetic factors derived from the genome assembly of Frankliniella fusca, a thysanopteran phytovirus vector.</title>
        <authorList>
            <person name="Catto M.A."/>
            <person name="Labadie P.E."/>
            <person name="Jacobson A.L."/>
            <person name="Kennedy G.G."/>
            <person name="Srinivasan R."/>
            <person name="Hunt B.G."/>
        </authorList>
    </citation>
    <scope>NUCLEOTIDE SEQUENCE</scope>
    <source>
        <strain evidence="7">PL_HMW_Pooled</strain>
    </source>
</reference>
<feature type="compositionally biased region" description="Basic and acidic residues" evidence="5">
    <location>
        <begin position="211"/>
        <end position="221"/>
    </location>
</feature>
<comment type="caution">
    <text evidence="7">The sequence shown here is derived from an EMBL/GenBank/DDBJ whole genome shotgun (WGS) entry which is preliminary data.</text>
</comment>
<evidence type="ECO:0000313" key="7">
    <source>
        <dbReference type="EMBL" id="KAK3908707.1"/>
    </source>
</evidence>
<keyword evidence="7" id="KW-0378">Hydrolase</keyword>
<gene>
    <name evidence="7" type="ORF">KUF71_000590</name>
</gene>
<dbReference type="Pfam" id="PF08573">
    <property type="entry name" value="SAE2"/>
    <property type="match status" value="1"/>
</dbReference>
<keyword evidence="4" id="KW-0175">Coiled coil</keyword>
<feature type="region of interest" description="Disordered" evidence="5">
    <location>
        <begin position="734"/>
        <end position="778"/>
    </location>
</feature>
<proteinExistence type="predicted"/>
<feature type="compositionally biased region" description="Polar residues" evidence="5">
    <location>
        <begin position="389"/>
        <end position="404"/>
    </location>
</feature>
<keyword evidence="2" id="KW-0227">DNA damage</keyword>
<evidence type="ECO:0000256" key="1">
    <source>
        <dbReference type="ARBA" id="ARBA00004123"/>
    </source>
</evidence>
<feature type="compositionally biased region" description="Basic residues" evidence="5">
    <location>
        <begin position="405"/>
        <end position="416"/>
    </location>
</feature>
<feature type="region of interest" description="Disordered" evidence="5">
    <location>
        <begin position="322"/>
        <end position="454"/>
    </location>
</feature>
<keyword evidence="7" id="KW-0255">Endonuclease</keyword>
<evidence type="ECO:0000259" key="6">
    <source>
        <dbReference type="Pfam" id="PF08573"/>
    </source>
</evidence>
<feature type="compositionally biased region" description="Polar residues" evidence="5">
    <location>
        <begin position="419"/>
        <end position="442"/>
    </location>
</feature>
<reference evidence="7" key="1">
    <citation type="submission" date="2021-07" db="EMBL/GenBank/DDBJ databases">
        <authorList>
            <person name="Catto M.A."/>
            <person name="Jacobson A."/>
            <person name="Kennedy G."/>
            <person name="Labadie P."/>
            <person name="Hunt B.G."/>
            <person name="Srinivasan R."/>
        </authorList>
    </citation>
    <scope>NUCLEOTIDE SEQUENCE</scope>
    <source>
        <strain evidence="7">PL_HMW_Pooled</strain>
        <tissue evidence="7">Head</tissue>
    </source>
</reference>
<feature type="compositionally biased region" description="Basic residues" evidence="5">
    <location>
        <begin position="734"/>
        <end position="744"/>
    </location>
</feature>
<comment type="subcellular location">
    <subcellularLocation>
        <location evidence="1">Nucleus</location>
    </subcellularLocation>
</comment>
<dbReference type="AlphaFoldDB" id="A0AAE1L8C4"/>
<name>A0AAE1L8C4_9NEOP</name>
<feature type="region of interest" description="Disordered" evidence="5">
    <location>
        <begin position="638"/>
        <end position="698"/>
    </location>
</feature>
<dbReference type="GO" id="GO:0005634">
    <property type="term" value="C:nucleus"/>
    <property type="evidence" value="ECO:0007669"/>
    <property type="project" value="UniProtKB-SubCell"/>
</dbReference>
<dbReference type="GO" id="GO:0004519">
    <property type="term" value="F:endonuclease activity"/>
    <property type="evidence" value="ECO:0007669"/>
    <property type="project" value="UniProtKB-KW"/>
</dbReference>
<dbReference type="EMBL" id="JAHWGI010000070">
    <property type="protein sequence ID" value="KAK3908707.1"/>
    <property type="molecule type" value="Genomic_DNA"/>
</dbReference>
<organism evidence="7 8">
    <name type="scientific">Frankliniella fusca</name>
    <dbReference type="NCBI Taxonomy" id="407009"/>
    <lineage>
        <taxon>Eukaryota</taxon>
        <taxon>Metazoa</taxon>
        <taxon>Ecdysozoa</taxon>
        <taxon>Arthropoda</taxon>
        <taxon>Hexapoda</taxon>
        <taxon>Insecta</taxon>
        <taxon>Pterygota</taxon>
        <taxon>Neoptera</taxon>
        <taxon>Paraneoptera</taxon>
        <taxon>Thysanoptera</taxon>
        <taxon>Terebrantia</taxon>
        <taxon>Thripoidea</taxon>
        <taxon>Thripidae</taxon>
        <taxon>Frankliniella</taxon>
    </lineage>
</organism>
<accession>A0AAE1L8C4</accession>
<feature type="compositionally biased region" description="Basic and acidic residues" evidence="5">
    <location>
        <begin position="766"/>
        <end position="778"/>
    </location>
</feature>
<feature type="compositionally biased region" description="Acidic residues" evidence="5">
    <location>
        <begin position="638"/>
        <end position="661"/>
    </location>
</feature>
<dbReference type="Proteomes" id="UP001219518">
    <property type="component" value="Unassembled WGS sequence"/>
</dbReference>
<feature type="region of interest" description="Disordered" evidence="5">
    <location>
        <begin position="490"/>
        <end position="511"/>
    </location>
</feature>
<protein>
    <submittedName>
        <fullName evidence="7">DNA endonuclease RBBP8</fullName>
    </submittedName>
</protein>
<feature type="region of interest" description="Disordered" evidence="5">
    <location>
        <begin position="195"/>
        <end position="224"/>
    </location>
</feature>
<evidence type="ECO:0000256" key="4">
    <source>
        <dbReference type="SAM" id="Coils"/>
    </source>
</evidence>
<feature type="compositionally biased region" description="Polar residues" evidence="5">
    <location>
        <begin position="326"/>
        <end position="343"/>
    </location>
</feature>
<keyword evidence="3" id="KW-0539">Nucleus</keyword>
<keyword evidence="7" id="KW-0540">Nuclease</keyword>
<evidence type="ECO:0000313" key="8">
    <source>
        <dbReference type="Proteomes" id="UP001219518"/>
    </source>
</evidence>
<feature type="domain" description="DNA endonuclease activator Ctp1 C-terminal" evidence="6">
    <location>
        <begin position="723"/>
        <end position="761"/>
    </location>
</feature>
<sequence length="778" mass="87836">MRCSDNFNMSRSHQGANHDIESLWFSLMPRTTSFDRNTEEVILKLSLLLQSTQLLVTELYEKQKNAQDQLQVVTGLKEKSESEKNALLRELHALKSEFHSVEEKARKHQKEAAMAVAKHERLKTKISTEVENRLHKMFNDCLQQNKAATVLDMMTQMCLDNVMTEEACIVEETLPKRSDRVAHLKSSAIGRLNVTGSPDVIPGTPQNPTVKDCHSNSEMKKPKPSAKYEGVESAQSSPDVIGDTPPIQTFERKNHRKGFEKRMRLFKHEEIESDAERKPVVYVKDTQDDDDDLTVQKRPAIRENIIVPETLDPDNYAEKSTKIKNENISPQNNKENKNKSLNILDTKPGKIADLSTDADFPLTPKKSLLQEDNSKSPILGNSGLKVKSSARNSLASVESLSSAKSPRRNRGIKKLRTSLDMTSSLVPRSKTKNTSQRENSLSMEGHSKVSYNVQPNKKISKSKQPTIFESFSKESHIKSKLSLSKRKKDISSRPEFNGGLRSASEHSIEVSNLSEKEQLKIAIENSMRETPVEDTDATLFIPNNSTPKGKYDIPVENNTMKTKETIDMKFDKVKPSENKGVVFQPLFASTAVEDFTQLKPKSHFNSEEAAAIGKPLYSSTVCDENSALNELQKYLDEYNDDDMEEDEDDDDDNDNDMEEEKDGMKGEEAVGTSYDRLPQKRNSPSYAYKGPTVRKKKDRKNLKGFDCSKCVEYYKAAFAGDSEKAKEIACNGCSRHRDRAKNGPRSRTPPGYWGLDFPPTQALRKRQQELPSPEKDDS</sequence>
<keyword evidence="8" id="KW-1185">Reference proteome</keyword>
<feature type="coiled-coil region" evidence="4">
    <location>
        <begin position="77"/>
        <end position="111"/>
    </location>
</feature>
<dbReference type="GO" id="GO:0006281">
    <property type="term" value="P:DNA repair"/>
    <property type="evidence" value="ECO:0007669"/>
    <property type="project" value="InterPro"/>
</dbReference>